<evidence type="ECO:0000313" key="4">
    <source>
        <dbReference type="EMBL" id="MFD2569590.1"/>
    </source>
</evidence>
<reference evidence="5" key="1">
    <citation type="journal article" date="2019" name="Int. J. Syst. Evol. Microbiol.">
        <title>The Global Catalogue of Microorganisms (GCM) 10K type strain sequencing project: providing services to taxonomists for standard genome sequencing and annotation.</title>
        <authorList>
            <consortium name="The Broad Institute Genomics Platform"/>
            <consortium name="The Broad Institute Genome Sequencing Center for Infectious Disease"/>
            <person name="Wu L."/>
            <person name="Ma J."/>
        </authorList>
    </citation>
    <scope>NUCLEOTIDE SEQUENCE [LARGE SCALE GENOMIC DNA]</scope>
    <source>
        <strain evidence="5">KCTC 42805</strain>
    </source>
</reference>
<evidence type="ECO:0000259" key="2">
    <source>
        <dbReference type="PROSITE" id="PS50110"/>
    </source>
</evidence>
<dbReference type="SUPFAM" id="SSF52172">
    <property type="entry name" value="CheY-like"/>
    <property type="match status" value="1"/>
</dbReference>
<dbReference type="Gene3D" id="3.40.50.2300">
    <property type="match status" value="1"/>
</dbReference>
<feature type="domain" description="HTH LytTR-type" evidence="3">
    <location>
        <begin position="1"/>
        <end position="103"/>
    </location>
</feature>
<keyword evidence="5" id="KW-1185">Reference proteome</keyword>
<evidence type="ECO:0000313" key="5">
    <source>
        <dbReference type="Proteomes" id="UP001597469"/>
    </source>
</evidence>
<evidence type="ECO:0000259" key="3">
    <source>
        <dbReference type="PROSITE" id="PS50930"/>
    </source>
</evidence>
<dbReference type="PROSITE" id="PS50930">
    <property type="entry name" value="HTH_LYTTR"/>
    <property type="match status" value="1"/>
</dbReference>
<dbReference type="Proteomes" id="UP001597469">
    <property type="component" value="Unassembled WGS sequence"/>
</dbReference>
<dbReference type="PROSITE" id="PS50110">
    <property type="entry name" value="RESPONSE_REGULATORY"/>
    <property type="match status" value="1"/>
</dbReference>
<dbReference type="Pfam" id="PF04397">
    <property type="entry name" value="LytTR"/>
    <property type="match status" value="1"/>
</dbReference>
<dbReference type="EMBL" id="JBHULN010000001">
    <property type="protein sequence ID" value="MFD2569590.1"/>
    <property type="molecule type" value="Genomic_DNA"/>
</dbReference>
<evidence type="ECO:0000256" key="1">
    <source>
        <dbReference type="PROSITE-ProRule" id="PRU00169"/>
    </source>
</evidence>
<keyword evidence="1" id="KW-0597">Phosphoprotein</keyword>
<dbReference type="InterPro" id="IPR007492">
    <property type="entry name" value="LytTR_DNA-bd_dom"/>
</dbReference>
<protein>
    <submittedName>
        <fullName evidence="4">Response regulator transcription factor</fullName>
    </submittedName>
</protein>
<dbReference type="Gene3D" id="2.40.50.1020">
    <property type="entry name" value="LytTr DNA-binding domain"/>
    <property type="match status" value="1"/>
</dbReference>
<sequence length="283" mass="31562">MKHINDVVSHQALITHLTGASNYTWLHFRNGSTLLLSKPLSSFEALLTEFVRVHKTALVNPKYVHQIKSPLRTKTPGAIIMQGGAQLPVSRRRWNQVADTLAMRGLENSEFTRLNSPGLVNKMPMRGQAEQETKQAKHLINPPSRQVCAIIRDDVKSLLLRQILEEKWPNCNVRFFASGATLTDHIGHMAFSELPALVLLDVRAVGWSGLSTLEYIKTDKQLRVIPTVVFINGQSGNDIEICYAAGANSVIPQIADNNEFAKIVERVCQYWLSFAELPVATVS</sequence>
<dbReference type="RefSeq" id="WP_381518877.1">
    <property type="nucleotide sequence ID" value="NZ_JBHULN010000001.1"/>
</dbReference>
<comment type="caution">
    <text evidence="4">The sequence shown here is derived from an EMBL/GenBank/DDBJ whole genome shotgun (WGS) entry which is preliminary data.</text>
</comment>
<dbReference type="InterPro" id="IPR011006">
    <property type="entry name" value="CheY-like_superfamily"/>
</dbReference>
<gene>
    <name evidence="4" type="ORF">ACFSUS_03040</name>
</gene>
<proteinExistence type="predicted"/>
<name>A0ABW5LY42_9BACT</name>
<dbReference type="InterPro" id="IPR001789">
    <property type="entry name" value="Sig_transdc_resp-reg_receiver"/>
</dbReference>
<feature type="modified residue" description="4-aspartylphosphate" evidence="1">
    <location>
        <position position="201"/>
    </location>
</feature>
<accession>A0ABW5LY42</accession>
<feature type="domain" description="Response regulatory" evidence="2">
    <location>
        <begin position="146"/>
        <end position="268"/>
    </location>
</feature>
<organism evidence="4 5">
    <name type="scientific">Spirosoma soli</name>
    <dbReference type="NCBI Taxonomy" id="1770529"/>
    <lineage>
        <taxon>Bacteria</taxon>
        <taxon>Pseudomonadati</taxon>
        <taxon>Bacteroidota</taxon>
        <taxon>Cytophagia</taxon>
        <taxon>Cytophagales</taxon>
        <taxon>Cytophagaceae</taxon>
        <taxon>Spirosoma</taxon>
    </lineage>
</organism>
<dbReference type="SMART" id="SM00850">
    <property type="entry name" value="LytTR"/>
    <property type="match status" value="1"/>
</dbReference>